<evidence type="ECO:0000313" key="8">
    <source>
        <dbReference type="Proteomes" id="UP000555103"/>
    </source>
</evidence>
<feature type="transmembrane region" description="Helical" evidence="6">
    <location>
        <begin position="277"/>
        <end position="296"/>
    </location>
</feature>
<evidence type="ECO:0000256" key="2">
    <source>
        <dbReference type="ARBA" id="ARBA00022475"/>
    </source>
</evidence>
<name>A0A840CHL6_9BACT</name>
<dbReference type="GO" id="GO:0005886">
    <property type="term" value="C:plasma membrane"/>
    <property type="evidence" value="ECO:0007669"/>
    <property type="project" value="UniProtKB-SubCell"/>
</dbReference>
<comment type="subcellular location">
    <subcellularLocation>
        <location evidence="1">Cell membrane</location>
        <topology evidence="1">Multi-pass membrane protein</topology>
    </subcellularLocation>
</comment>
<protein>
    <submittedName>
        <fullName evidence="7">Preprotein translocase subunit SecG</fullName>
    </submittedName>
</protein>
<dbReference type="Proteomes" id="UP000555103">
    <property type="component" value="Unassembled WGS sequence"/>
</dbReference>
<evidence type="ECO:0000256" key="1">
    <source>
        <dbReference type="ARBA" id="ARBA00004651"/>
    </source>
</evidence>
<proteinExistence type="predicted"/>
<dbReference type="PANTHER" id="PTHR39087">
    <property type="entry name" value="UPF0104 MEMBRANE PROTEIN MJ1595"/>
    <property type="match status" value="1"/>
</dbReference>
<reference evidence="7 8" key="1">
    <citation type="submission" date="2020-08" db="EMBL/GenBank/DDBJ databases">
        <title>Genomic Encyclopedia of Type Strains, Phase IV (KMG-IV): sequencing the most valuable type-strain genomes for metagenomic binning, comparative biology and taxonomic classification.</title>
        <authorList>
            <person name="Goeker M."/>
        </authorList>
    </citation>
    <scope>NUCLEOTIDE SEQUENCE [LARGE SCALE GENOMIC DNA]</scope>
    <source>
        <strain evidence="7 8">DSM 104969</strain>
    </source>
</reference>
<keyword evidence="4 6" id="KW-1133">Transmembrane helix</keyword>
<comment type="caution">
    <text evidence="7">The sequence shown here is derived from an EMBL/GenBank/DDBJ whole genome shotgun (WGS) entry which is preliminary data.</text>
</comment>
<organism evidence="7 8">
    <name type="scientific">Dysgonomonas hofstadii</name>
    <dbReference type="NCBI Taxonomy" id="637886"/>
    <lineage>
        <taxon>Bacteria</taxon>
        <taxon>Pseudomonadati</taxon>
        <taxon>Bacteroidota</taxon>
        <taxon>Bacteroidia</taxon>
        <taxon>Bacteroidales</taxon>
        <taxon>Dysgonomonadaceae</taxon>
        <taxon>Dysgonomonas</taxon>
    </lineage>
</organism>
<dbReference type="PANTHER" id="PTHR39087:SF2">
    <property type="entry name" value="UPF0104 MEMBRANE PROTEIN MJ1595"/>
    <property type="match status" value="1"/>
</dbReference>
<dbReference type="EMBL" id="JACIEP010000002">
    <property type="protein sequence ID" value="MBB4034776.1"/>
    <property type="molecule type" value="Genomic_DNA"/>
</dbReference>
<accession>A0A840CHL6</accession>
<dbReference type="AlphaFoldDB" id="A0A840CHL6"/>
<evidence type="ECO:0000256" key="4">
    <source>
        <dbReference type="ARBA" id="ARBA00022989"/>
    </source>
</evidence>
<dbReference type="PROSITE" id="PS51257">
    <property type="entry name" value="PROKAR_LIPOPROTEIN"/>
    <property type="match status" value="1"/>
</dbReference>
<evidence type="ECO:0000256" key="3">
    <source>
        <dbReference type="ARBA" id="ARBA00022692"/>
    </source>
</evidence>
<feature type="transmembrane region" description="Helical" evidence="6">
    <location>
        <begin position="7"/>
        <end position="24"/>
    </location>
</feature>
<evidence type="ECO:0000313" key="7">
    <source>
        <dbReference type="EMBL" id="MBB4034776.1"/>
    </source>
</evidence>
<feature type="transmembrane region" description="Helical" evidence="6">
    <location>
        <begin position="117"/>
        <end position="140"/>
    </location>
</feature>
<gene>
    <name evidence="7" type="ORF">GGR21_000663</name>
</gene>
<dbReference type="InterPro" id="IPR022791">
    <property type="entry name" value="L-PG_synthase/AglD"/>
</dbReference>
<evidence type="ECO:0000256" key="5">
    <source>
        <dbReference type="ARBA" id="ARBA00023136"/>
    </source>
</evidence>
<evidence type="ECO:0000256" key="6">
    <source>
        <dbReference type="SAM" id="Phobius"/>
    </source>
</evidence>
<feature type="transmembrane region" description="Helical" evidence="6">
    <location>
        <begin position="244"/>
        <end position="265"/>
    </location>
</feature>
<feature type="transmembrane region" description="Helical" evidence="6">
    <location>
        <begin position="217"/>
        <end position="238"/>
    </location>
</feature>
<keyword evidence="3 6" id="KW-0812">Transmembrane</keyword>
<dbReference type="Pfam" id="PF03706">
    <property type="entry name" value="LPG_synthase_TM"/>
    <property type="match status" value="1"/>
</dbReference>
<keyword evidence="5 6" id="KW-0472">Membrane</keyword>
<feature type="transmembrane region" description="Helical" evidence="6">
    <location>
        <begin position="152"/>
        <end position="173"/>
    </location>
</feature>
<feature type="transmembrane region" description="Helical" evidence="6">
    <location>
        <begin position="36"/>
        <end position="58"/>
    </location>
</feature>
<keyword evidence="2" id="KW-1003">Cell membrane</keyword>
<keyword evidence="8" id="KW-1185">Reference proteome</keyword>
<dbReference type="RefSeq" id="WP_183305725.1">
    <property type="nucleotide sequence ID" value="NZ_JACIEP010000002.1"/>
</dbReference>
<sequence>MKKILQLLLIISICACFVIFLQGTDIGESVRLVKQLGVYCFLILIATFFAYLAGTLGWRYCIDSANSPSLLQLFAIRHVGNTITLFNPTGVIAGELYNARMLMNNGIEEKSAYQSVLLGRILMTLSQLLLLVVLLIWFILYLSARISPDIMFLIYLCFFVVLFFITILFFVLLKKGKDRKESVTEKKWQKIIFHITEMRSLLARYIRKRPGETTMAFFLYTLQWILNSLELFFILYFLNYSVTIWDGLFLDTLIIVMKSTVAFIPGQLGVEELINKFVLYLFGISSPDLWLSVSILRRTRQLFWSGIAALLYIQQKKIKNTVKVHGSIVRKS</sequence>